<evidence type="ECO:0000313" key="2">
    <source>
        <dbReference type="Proteomes" id="UP000006008"/>
    </source>
</evidence>
<sequence>MGVHLRWPSTARFEVSDRPADNFAERMFRAVSGKELFCQKTGVAGRGPESVHRPYGYS</sequence>
<dbReference type="Proteomes" id="UP000006008">
    <property type="component" value="Unassembled WGS sequence"/>
</dbReference>
<protein>
    <submittedName>
        <fullName evidence="1">Uncharacterized protein</fullName>
    </submittedName>
</protein>
<keyword evidence="2" id="KW-1185">Reference proteome</keyword>
<evidence type="ECO:0000313" key="1">
    <source>
        <dbReference type="EMBL" id="EHB92372.1"/>
    </source>
</evidence>
<organism evidence="1 2">
    <name type="scientific">Alistipes indistinctus YIT 12060</name>
    <dbReference type="NCBI Taxonomy" id="742725"/>
    <lineage>
        <taxon>Bacteria</taxon>
        <taxon>Pseudomonadati</taxon>
        <taxon>Bacteroidota</taxon>
        <taxon>Bacteroidia</taxon>
        <taxon>Bacteroidales</taxon>
        <taxon>Rikenellaceae</taxon>
        <taxon>Alistipes</taxon>
    </lineage>
</organism>
<gene>
    <name evidence="1" type="ORF">HMPREF9450_01237</name>
</gene>
<dbReference type="EMBL" id="ADLD01000011">
    <property type="protein sequence ID" value="EHB92372.1"/>
    <property type="molecule type" value="Genomic_DNA"/>
</dbReference>
<dbReference type="HOGENOM" id="CLU_2969078_0_0_10"/>
<proteinExistence type="predicted"/>
<name>G5H8H7_9BACT</name>
<accession>G5H8H7</accession>
<reference evidence="1 2" key="1">
    <citation type="submission" date="2011-08" db="EMBL/GenBank/DDBJ databases">
        <title>The Genome Sequence of Alistipes indistinctus YIT 12060.</title>
        <authorList>
            <consortium name="The Broad Institute Genome Sequencing Platform"/>
            <person name="Earl A."/>
            <person name="Ward D."/>
            <person name="Feldgarden M."/>
            <person name="Gevers D."/>
            <person name="Morotomi M."/>
            <person name="Young S.K."/>
            <person name="Zeng Q."/>
            <person name="Gargeya S."/>
            <person name="Fitzgerald M."/>
            <person name="Haas B."/>
            <person name="Abouelleil A."/>
            <person name="Alvarado L."/>
            <person name="Arachchi H.M."/>
            <person name="Berlin A."/>
            <person name="Brown A."/>
            <person name="Chapman S.B."/>
            <person name="Chen Z."/>
            <person name="Dunbar C."/>
            <person name="Freedman E."/>
            <person name="Gearin G."/>
            <person name="Gellesch M."/>
            <person name="Goldberg J."/>
            <person name="Griggs A."/>
            <person name="Gujja S."/>
            <person name="Heiman D."/>
            <person name="Howarth C."/>
            <person name="Larson L."/>
            <person name="Lui A."/>
            <person name="MacDonald P.J.P."/>
            <person name="Montmayeur A."/>
            <person name="Murphy C."/>
            <person name="Neiman D."/>
            <person name="Pearson M."/>
            <person name="Priest M."/>
            <person name="Roberts A."/>
            <person name="Saif S."/>
            <person name="Shea T."/>
            <person name="Shenoy N."/>
            <person name="Sisk P."/>
            <person name="Stolte C."/>
            <person name="Sykes S."/>
            <person name="Wortman J."/>
            <person name="Nusbaum C."/>
            <person name="Birren B."/>
        </authorList>
    </citation>
    <scope>NUCLEOTIDE SEQUENCE [LARGE SCALE GENOMIC DNA]</scope>
    <source>
        <strain evidence="1 2">YIT 12060</strain>
    </source>
</reference>
<dbReference type="AlphaFoldDB" id="G5H8H7"/>
<comment type="caution">
    <text evidence="1">The sequence shown here is derived from an EMBL/GenBank/DDBJ whole genome shotgun (WGS) entry which is preliminary data.</text>
</comment>